<evidence type="ECO:0000313" key="1">
    <source>
        <dbReference type="EMBL" id="THD22178.1"/>
    </source>
</evidence>
<evidence type="ECO:0000313" key="2">
    <source>
        <dbReference type="Proteomes" id="UP000230066"/>
    </source>
</evidence>
<proteinExistence type="predicted"/>
<organism evidence="1 2">
    <name type="scientific">Fasciola hepatica</name>
    <name type="common">Liver fluke</name>
    <dbReference type="NCBI Taxonomy" id="6192"/>
    <lineage>
        <taxon>Eukaryota</taxon>
        <taxon>Metazoa</taxon>
        <taxon>Spiralia</taxon>
        <taxon>Lophotrochozoa</taxon>
        <taxon>Platyhelminthes</taxon>
        <taxon>Trematoda</taxon>
        <taxon>Digenea</taxon>
        <taxon>Plagiorchiida</taxon>
        <taxon>Echinostomata</taxon>
        <taxon>Echinostomatoidea</taxon>
        <taxon>Fasciolidae</taxon>
        <taxon>Fasciola</taxon>
    </lineage>
</organism>
<gene>
    <name evidence="1" type="ORF">D915_007177</name>
</gene>
<reference evidence="1" key="1">
    <citation type="submission" date="2019-03" db="EMBL/GenBank/DDBJ databases">
        <title>Improved annotation for the trematode Fasciola hepatica.</title>
        <authorList>
            <person name="Choi Y.-J."/>
            <person name="Martin J."/>
            <person name="Mitreva M."/>
        </authorList>
    </citation>
    <scope>NUCLEOTIDE SEQUENCE [LARGE SCALE GENOMIC DNA]</scope>
</reference>
<accession>A0A4E0RLN3</accession>
<dbReference type="AlphaFoldDB" id="A0A4E0RLN3"/>
<protein>
    <submittedName>
        <fullName evidence="1">Uncharacterized protein</fullName>
    </submittedName>
</protein>
<comment type="caution">
    <text evidence="1">The sequence shown here is derived from an EMBL/GenBank/DDBJ whole genome shotgun (WGS) entry which is preliminary data.</text>
</comment>
<dbReference type="EMBL" id="JXXN02002941">
    <property type="protein sequence ID" value="THD22178.1"/>
    <property type="molecule type" value="Genomic_DNA"/>
</dbReference>
<dbReference type="Proteomes" id="UP000230066">
    <property type="component" value="Unassembled WGS sequence"/>
</dbReference>
<sequence length="46" mass="5405">MHLCMFTLTKSNAKLNGRTKIDEMDSLVTVYLYDTFVQRLTEFVKC</sequence>
<name>A0A4E0RLN3_FASHE</name>
<keyword evidence="2" id="KW-1185">Reference proteome</keyword>